<sequence>MKDFYIYEINGGRKDISQDAQLRIGFSEQFTGQYKYPPSLHLLDPLSPDINLYGANANHFFSYPFSSIFLSLSHFQNCIWRVLKSNSTDQASFEIKPRFYKNYPRHMSSSISPSFHKSDDIFDEDLPANFFFLFFSCHSLNYSGQKKTLKDYSKYHLRTQNSAPVVFSNQIAFMFLNKKFIWEYVEGFFSGLNSKPSIALMKGIQDERNGETCAELFNFSNRNTIKKITSPGPINDHQMTTDVPPPRKKESISRDFSRLRKFCLLFSVVEKVWVEWKWWRKCDKGCSGGIFRGKLDLVAEWLRGSRFWAGVWEFNWMWVAGSAGGSEFVVGRAGVFYLSYPSIYIDILQISTQRGLKEFFYQQIEVVEAYGAIPVFRSEIKQYPKQTEKNTQFTRALAFSFILVFCLASCHLSSVHQPHTSSLINHNPSLSTKISFSTTSTTPFFLSKPNPLIKKSKCPSLNSTLRNCSSIKIFSLTPDY</sequence>
<organism evidence="2 3">
    <name type="scientific">Puccinia sorghi</name>
    <dbReference type="NCBI Taxonomy" id="27349"/>
    <lineage>
        <taxon>Eukaryota</taxon>
        <taxon>Fungi</taxon>
        <taxon>Dikarya</taxon>
        <taxon>Basidiomycota</taxon>
        <taxon>Pucciniomycotina</taxon>
        <taxon>Pucciniomycetes</taxon>
        <taxon>Pucciniales</taxon>
        <taxon>Pucciniaceae</taxon>
        <taxon>Puccinia</taxon>
    </lineage>
</organism>
<evidence type="ECO:0000256" key="1">
    <source>
        <dbReference type="SAM" id="MobiDB-lite"/>
    </source>
</evidence>
<gene>
    <name evidence="2" type="ORF">VP01_293g4</name>
</gene>
<evidence type="ECO:0000313" key="3">
    <source>
        <dbReference type="Proteomes" id="UP000037035"/>
    </source>
</evidence>
<evidence type="ECO:0000313" key="2">
    <source>
        <dbReference type="EMBL" id="KNZ54462.1"/>
    </source>
</evidence>
<proteinExistence type="predicted"/>
<accession>A0A0L6V1U4</accession>
<protein>
    <submittedName>
        <fullName evidence="2">Uncharacterized protein</fullName>
    </submittedName>
</protein>
<comment type="caution">
    <text evidence="2">The sequence shown here is derived from an EMBL/GenBank/DDBJ whole genome shotgun (WGS) entry which is preliminary data.</text>
</comment>
<dbReference type="VEuPathDB" id="FungiDB:VP01_293g4"/>
<dbReference type="AlphaFoldDB" id="A0A0L6V1U4"/>
<feature type="region of interest" description="Disordered" evidence="1">
    <location>
        <begin position="230"/>
        <end position="249"/>
    </location>
</feature>
<reference evidence="2 3" key="1">
    <citation type="submission" date="2015-08" db="EMBL/GenBank/DDBJ databases">
        <title>Next Generation Sequencing and Analysis of the Genome of Puccinia sorghi L Schw, the Causal Agent of Maize Common Rust.</title>
        <authorList>
            <person name="Rochi L."/>
            <person name="Burguener G."/>
            <person name="Darino M."/>
            <person name="Turjanski A."/>
            <person name="Kreff E."/>
            <person name="Dieguez M.J."/>
            <person name="Sacco F."/>
        </authorList>
    </citation>
    <scope>NUCLEOTIDE SEQUENCE [LARGE SCALE GENOMIC DNA]</scope>
    <source>
        <strain evidence="2 3">RO10H11247</strain>
    </source>
</reference>
<keyword evidence="3" id="KW-1185">Reference proteome</keyword>
<name>A0A0L6V1U4_9BASI</name>
<dbReference type="Proteomes" id="UP000037035">
    <property type="component" value="Unassembled WGS sequence"/>
</dbReference>
<dbReference type="EMBL" id="LAVV01007879">
    <property type="protein sequence ID" value="KNZ54462.1"/>
    <property type="molecule type" value="Genomic_DNA"/>
</dbReference>